<comment type="caution">
    <text evidence="1">The sequence shown here is derived from an EMBL/GenBank/DDBJ whole genome shotgun (WGS) entry which is preliminary data.</text>
</comment>
<protein>
    <submittedName>
        <fullName evidence="1">Uncharacterized protein</fullName>
    </submittedName>
</protein>
<proteinExistence type="predicted"/>
<name>A0A2P6RTU5_ROSCH</name>
<evidence type="ECO:0000313" key="2">
    <source>
        <dbReference type="Proteomes" id="UP000238479"/>
    </source>
</evidence>
<evidence type="ECO:0000313" key="1">
    <source>
        <dbReference type="EMBL" id="PRQ49858.1"/>
    </source>
</evidence>
<keyword evidence="2" id="KW-1185">Reference proteome</keyword>
<gene>
    <name evidence="1" type="ORF">RchiOBHm_Chr2g0126601</name>
</gene>
<dbReference type="AlphaFoldDB" id="A0A2P6RTU5"/>
<reference evidence="1 2" key="1">
    <citation type="journal article" date="2018" name="Nat. Genet.">
        <title>The Rosa genome provides new insights in the design of modern roses.</title>
        <authorList>
            <person name="Bendahmane M."/>
        </authorList>
    </citation>
    <scope>NUCLEOTIDE SEQUENCE [LARGE SCALE GENOMIC DNA]</scope>
    <source>
        <strain evidence="2">cv. Old Blush</strain>
    </source>
</reference>
<dbReference type="EMBL" id="PDCK01000040">
    <property type="protein sequence ID" value="PRQ49858.1"/>
    <property type="molecule type" value="Genomic_DNA"/>
</dbReference>
<sequence>MFSPSLLTLIYSIFSNFTLLSLPYINTFSSHSKTHSFIHSIFFYTALPIRWNNFSIASAYNQGYQPSPRIPVLQLCQATIANLPVLVGGGKSHGTHFRLLL</sequence>
<dbReference type="Proteomes" id="UP000238479">
    <property type="component" value="Chromosome 2"/>
</dbReference>
<dbReference type="Gramene" id="PRQ49858">
    <property type="protein sequence ID" value="PRQ49858"/>
    <property type="gene ID" value="RchiOBHm_Chr2g0126601"/>
</dbReference>
<accession>A0A2P6RTU5</accession>
<organism evidence="1 2">
    <name type="scientific">Rosa chinensis</name>
    <name type="common">China rose</name>
    <dbReference type="NCBI Taxonomy" id="74649"/>
    <lineage>
        <taxon>Eukaryota</taxon>
        <taxon>Viridiplantae</taxon>
        <taxon>Streptophyta</taxon>
        <taxon>Embryophyta</taxon>
        <taxon>Tracheophyta</taxon>
        <taxon>Spermatophyta</taxon>
        <taxon>Magnoliopsida</taxon>
        <taxon>eudicotyledons</taxon>
        <taxon>Gunneridae</taxon>
        <taxon>Pentapetalae</taxon>
        <taxon>rosids</taxon>
        <taxon>fabids</taxon>
        <taxon>Rosales</taxon>
        <taxon>Rosaceae</taxon>
        <taxon>Rosoideae</taxon>
        <taxon>Rosoideae incertae sedis</taxon>
        <taxon>Rosa</taxon>
    </lineage>
</organism>